<name>A0A1X7KLE2_9SPHI</name>
<keyword evidence="3" id="KW-1185">Reference proteome</keyword>
<dbReference type="Proteomes" id="UP000192980">
    <property type="component" value="Unassembled WGS sequence"/>
</dbReference>
<protein>
    <recommendedName>
        <fullName evidence="4">Outer membrane protein beta-barrel domain-containing protein</fullName>
    </recommendedName>
</protein>
<evidence type="ECO:0008006" key="4">
    <source>
        <dbReference type="Google" id="ProtNLM"/>
    </source>
</evidence>
<evidence type="ECO:0000313" key="3">
    <source>
        <dbReference type="Proteomes" id="UP000192980"/>
    </source>
</evidence>
<feature type="chain" id="PRO_5012033087" description="Outer membrane protein beta-barrel domain-containing protein" evidence="1">
    <location>
        <begin position="33"/>
        <end position="204"/>
    </location>
</feature>
<gene>
    <name evidence="2" type="ORF">SAMN05660862_3006</name>
</gene>
<dbReference type="STRING" id="561061.SAMN05660862_3006"/>
<evidence type="ECO:0000313" key="2">
    <source>
        <dbReference type="EMBL" id="SMG42287.1"/>
    </source>
</evidence>
<feature type="signal peptide" evidence="1">
    <location>
        <begin position="1"/>
        <end position="32"/>
    </location>
</feature>
<dbReference type="AlphaFoldDB" id="A0A1X7KLE2"/>
<dbReference type="EMBL" id="FXAU01000006">
    <property type="protein sequence ID" value="SMG42287.1"/>
    <property type="molecule type" value="Genomic_DNA"/>
</dbReference>
<evidence type="ECO:0000256" key="1">
    <source>
        <dbReference type="SAM" id="SignalP"/>
    </source>
</evidence>
<proteinExistence type="predicted"/>
<keyword evidence="1" id="KW-0732">Signal</keyword>
<sequence length="204" mass="21760">MCYYLNLTHRMFMRKSLLSAAFLSIFALGVHAQKIETRPQHSANVGLTPIKQGNWMVGGSLANIGYSFEGKAFNINLQPRAGYFVSNGIAIGAQANLGFTAVKGTDNEWNYGIAPFLRYYLPQGASSTGRFFAQGDIGIAGSSVGKDVSLALGANLGYAHFITQTVALEVTAGYNYTKSNVNLGDKASGLGVGLGFQIYLPGKK</sequence>
<accession>A0A1X7KLE2</accession>
<organism evidence="2 3">
    <name type="scientific">Sphingobacterium psychroaquaticum</name>
    <dbReference type="NCBI Taxonomy" id="561061"/>
    <lineage>
        <taxon>Bacteria</taxon>
        <taxon>Pseudomonadati</taxon>
        <taxon>Bacteroidota</taxon>
        <taxon>Sphingobacteriia</taxon>
        <taxon>Sphingobacteriales</taxon>
        <taxon>Sphingobacteriaceae</taxon>
        <taxon>Sphingobacterium</taxon>
    </lineage>
</organism>
<reference evidence="2 3" key="1">
    <citation type="submission" date="2017-04" db="EMBL/GenBank/DDBJ databases">
        <authorList>
            <person name="Afonso C.L."/>
            <person name="Miller P.J."/>
            <person name="Scott M.A."/>
            <person name="Spackman E."/>
            <person name="Goraichik I."/>
            <person name="Dimitrov K.M."/>
            <person name="Suarez D.L."/>
            <person name="Swayne D.E."/>
        </authorList>
    </citation>
    <scope>NUCLEOTIDE SEQUENCE [LARGE SCALE GENOMIC DNA]</scope>
    <source>
        <strain evidence="2 3">DSM 22418</strain>
    </source>
</reference>